<accession>A0AB74F357</accession>
<sequence length="400" mass="47066">MDNFYDIIKSIHTISKLPIHVFNENFVLKTLYVSDHIYTLPYDFKSYFDKCRQKNVPYLFSGMLDEFFLRFTYKKTILILGPFITNSLSKQTIEKKIEIVTKDENLKTYLSRYLDLLPIFSLNNVRDILVLLDFVFNGNASHLYSEGLNHQIHLNKINFSRNILSNYNKHSFNAEKDLYYFEMELLNLVNKGDLKELKKSLSKISNIIIPNMSEDPVCAEKIYTIILLEKISSQSVQLGHDITDIYRLRDFYIKQLDNKTNLMDILYVRETAIIHFTKKMHDLLEGNYSPMVKSIIQFIGLNIYNSIKISDITDNFFVTESTIRSKFKKETGLSVIEYINKRKINESKLLLKSGLSPIEVSEALDYYDYSHFYKMFKKFTGTTPKEYQSCNNIFDKNKIK</sequence>
<organism evidence="5 6">
    <name type="scientific">Eubacterium callanderi</name>
    <dbReference type="NCBI Taxonomy" id="53442"/>
    <lineage>
        <taxon>Bacteria</taxon>
        <taxon>Bacillati</taxon>
        <taxon>Bacillota</taxon>
        <taxon>Clostridia</taxon>
        <taxon>Eubacteriales</taxon>
        <taxon>Eubacteriaceae</taxon>
        <taxon>Eubacterium</taxon>
    </lineage>
</organism>
<comment type="caution">
    <text evidence="5">The sequence shown here is derived from an EMBL/GenBank/DDBJ whole genome shotgun (WGS) entry which is preliminary data.</text>
</comment>
<name>A0AB74F357_9FIRM</name>
<keyword evidence="1" id="KW-0805">Transcription regulation</keyword>
<dbReference type="PANTHER" id="PTHR43280">
    <property type="entry name" value="ARAC-FAMILY TRANSCRIPTIONAL REGULATOR"/>
    <property type="match status" value="1"/>
</dbReference>
<dbReference type="InterPro" id="IPR018060">
    <property type="entry name" value="HTH_AraC"/>
</dbReference>
<dbReference type="Gene3D" id="1.10.10.60">
    <property type="entry name" value="Homeodomain-like"/>
    <property type="match status" value="2"/>
</dbReference>
<dbReference type="Pfam" id="PF12833">
    <property type="entry name" value="HTH_18"/>
    <property type="match status" value="1"/>
</dbReference>
<dbReference type="PANTHER" id="PTHR43280:SF28">
    <property type="entry name" value="HTH-TYPE TRANSCRIPTIONAL ACTIVATOR RHAS"/>
    <property type="match status" value="1"/>
</dbReference>
<evidence type="ECO:0000313" key="5">
    <source>
        <dbReference type="EMBL" id="SHM12725.1"/>
    </source>
</evidence>
<reference evidence="5 6" key="1">
    <citation type="submission" date="2016-11" db="EMBL/GenBank/DDBJ databases">
        <authorList>
            <person name="Varghese N."/>
            <person name="Submissions S."/>
        </authorList>
    </citation>
    <scope>NUCLEOTIDE SEQUENCE [LARGE SCALE GENOMIC DNA]</scope>
    <source>
        <strain evidence="5 6">FD</strain>
    </source>
</reference>
<keyword evidence="2" id="KW-0238">DNA-binding</keyword>
<dbReference type="PROSITE" id="PS01124">
    <property type="entry name" value="HTH_ARAC_FAMILY_2"/>
    <property type="match status" value="1"/>
</dbReference>
<evidence type="ECO:0000313" key="6">
    <source>
        <dbReference type="Proteomes" id="UP000184012"/>
    </source>
</evidence>
<dbReference type="Proteomes" id="UP000184012">
    <property type="component" value="Unassembled WGS sequence"/>
</dbReference>
<dbReference type="InterPro" id="IPR009057">
    <property type="entry name" value="Homeodomain-like_sf"/>
</dbReference>
<dbReference type="RefSeq" id="WP_073383234.1">
    <property type="nucleotide sequence ID" value="NZ_CP176625.1"/>
</dbReference>
<dbReference type="SMART" id="SM00342">
    <property type="entry name" value="HTH_ARAC"/>
    <property type="match status" value="1"/>
</dbReference>
<dbReference type="InterPro" id="IPR024022">
    <property type="entry name" value="Tscrpt_reg_HTH_surface_antigen"/>
</dbReference>
<dbReference type="SUPFAM" id="SSF46689">
    <property type="entry name" value="Homeodomain-like"/>
    <property type="match status" value="1"/>
</dbReference>
<dbReference type="AlphaFoldDB" id="A0AB74F357"/>
<protein>
    <submittedName>
        <fullName evidence="5">YSIRK-targeted surface antigen transcriptional regulator</fullName>
    </submittedName>
</protein>
<dbReference type="GO" id="GO:0043565">
    <property type="term" value="F:sequence-specific DNA binding"/>
    <property type="evidence" value="ECO:0007669"/>
    <property type="project" value="InterPro"/>
</dbReference>
<dbReference type="NCBIfam" id="TIGR04094">
    <property type="entry name" value="adjacent_YSIRK"/>
    <property type="match status" value="1"/>
</dbReference>
<evidence type="ECO:0000259" key="4">
    <source>
        <dbReference type="PROSITE" id="PS01124"/>
    </source>
</evidence>
<proteinExistence type="predicted"/>
<evidence type="ECO:0000256" key="2">
    <source>
        <dbReference type="ARBA" id="ARBA00023125"/>
    </source>
</evidence>
<evidence type="ECO:0000256" key="3">
    <source>
        <dbReference type="ARBA" id="ARBA00023163"/>
    </source>
</evidence>
<keyword evidence="3" id="KW-0804">Transcription</keyword>
<feature type="domain" description="HTH araC/xylS-type" evidence="4">
    <location>
        <begin position="293"/>
        <end position="390"/>
    </location>
</feature>
<gene>
    <name evidence="5" type="ORF">SAMN04515649_111175</name>
</gene>
<dbReference type="EMBL" id="FRBP01000011">
    <property type="protein sequence ID" value="SHM12725.1"/>
    <property type="molecule type" value="Genomic_DNA"/>
</dbReference>
<dbReference type="GO" id="GO:0003700">
    <property type="term" value="F:DNA-binding transcription factor activity"/>
    <property type="evidence" value="ECO:0007669"/>
    <property type="project" value="InterPro"/>
</dbReference>
<evidence type="ECO:0000256" key="1">
    <source>
        <dbReference type="ARBA" id="ARBA00023015"/>
    </source>
</evidence>